<evidence type="ECO:0000313" key="1">
    <source>
        <dbReference type="EMBL" id="KKN54050.1"/>
    </source>
</evidence>
<dbReference type="AlphaFoldDB" id="A0A0F9RBW1"/>
<reference evidence="1" key="1">
    <citation type="journal article" date="2015" name="Nature">
        <title>Complex archaea that bridge the gap between prokaryotes and eukaryotes.</title>
        <authorList>
            <person name="Spang A."/>
            <person name="Saw J.H."/>
            <person name="Jorgensen S.L."/>
            <person name="Zaremba-Niedzwiedzka K."/>
            <person name="Martijn J."/>
            <person name="Lind A.E."/>
            <person name="van Eijk R."/>
            <person name="Schleper C."/>
            <person name="Guy L."/>
            <person name="Ettema T.J."/>
        </authorList>
    </citation>
    <scope>NUCLEOTIDE SEQUENCE</scope>
</reference>
<accession>A0A0F9RBW1</accession>
<sequence length="323" mass="38441">MGKEDEFIEVPGYGLKRRDLRQWWSNVAQEPDEEILVVDKVEDELEFPFIQDKKLTYDIRQAIGGLEGCHFKVESRINRIIYAIRNNHFPQSNQRESVQLNKEWFKKWETILDYLEKWSKVNSDTSNNKQEFINGVKTEKINELLGEKTILKIWQVSFILDIIRELLELWFIKQDSSNIKWIKQKRIIKKIQIKYERLNPEFWEKTSELTIPTDEKNLLISIQELLNTYEYIVCISNPNFMNDLLSILGAIGGKAVYVHQTCGFYLDSLKTFIRVLSTKLQKYLDTENDDITSDDELMDLFGEKTMIKYWLVTSLEKTIRFWI</sequence>
<protein>
    <submittedName>
        <fullName evidence="1">Uncharacterized protein</fullName>
    </submittedName>
</protein>
<organism evidence="1">
    <name type="scientific">marine sediment metagenome</name>
    <dbReference type="NCBI Taxonomy" id="412755"/>
    <lineage>
        <taxon>unclassified sequences</taxon>
        <taxon>metagenomes</taxon>
        <taxon>ecological metagenomes</taxon>
    </lineage>
</organism>
<dbReference type="EMBL" id="LAZR01000945">
    <property type="protein sequence ID" value="KKN54050.1"/>
    <property type="molecule type" value="Genomic_DNA"/>
</dbReference>
<name>A0A0F9RBW1_9ZZZZ</name>
<comment type="caution">
    <text evidence="1">The sequence shown here is derived from an EMBL/GenBank/DDBJ whole genome shotgun (WGS) entry which is preliminary data.</text>
</comment>
<proteinExistence type="predicted"/>
<gene>
    <name evidence="1" type="ORF">LCGC14_0596290</name>
</gene>